<organism evidence="2 3">
    <name type="scientific">Meloidogyne incognita</name>
    <name type="common">Southern root-knot nematode worm</name>
    <name type="synonym">Oxyuris incognita</name>
    <dbReference type="NCBI Taxonomy" id="6306"/>
    <lineage>
        <taxon>Eukaryota</taxon>
        <taxon>Metazoa</taxon>
        <taxon>Ecdysozoa</taxon>
        <taxon>Nematoda</taxon>
        <taxon>Chromadorea</taxon>
        <taxon>Rhabditida</taxon>
        <taxon>Tylenchina</taxon>
        <taxon>Tylenchomorpha</taxon>
        <taxon>Tylenchoidea</taxon>
        <taxon>Meloidogynidae</taxon>
        <taxon>Meloidogyninae</taxon>
        <taxon>Meloidogyne</taxon>
        <taxon>Meloidogyne incognita group</taxon>
    </lineage>
</organism>
<evidence type="ECO:0000313" key="2">
    <source>
        <dbReference type="Proteomes" id="UP000887563"/>
    </source>
</evidence>
<feature type="transmembrane region" description="Helical" evidence="1">
    <location>
        <begin position="28"/>
        <end position="57"/>
    </location>
</feature>
<dbReference type="WBParaSite" id="Minc3s06169g39442">
    <property type="protein sequence ID" value="Minc3s06169g39442"/>
    <property type="gene ID" value="Minc3s06169g39442"/>
</dbReference>
<dbReference type="Proteomes" id="UP000887563">
    <property type="component" value="Unplaced"/>
</dbReference>
<evidence type="ECO:0000313" key="3">
    <source>
        <dbReference type="WBParaSite" id="Minc3s06169g39442"/>
    </source>
</evidence>
<keyword evidence="1" id="KW-0472">Membrane</keyword>
<sequence>MNVYEFVNSSFDISSFSFLLSFSSLPSFIFFNILLTLLLFLIILFIQFTINFFLLFINLFNYSTYSVLDASG</sequence>
<proteinExistence type="predicted"/>
<keyword evidence="1" id="KW-0812">Transmembrane</keyword>
<reference evidence="3" key="1">
    <citation type="submission" date="2022-11" db="UniProtKB">
        <authorList>
            <consortium name="WormBaseParasite"/>
        </authorList>
    </citation>
    <scope>IDENTIFICATION</scope>
</reference>
<protein>
    <submittedName>
        <fullName evidence="3">Uncharacterized protein</fullName>
    </submittedName>
</protein>
<keyword evidence="1" id="KW-1133">Transmembrane helix</keyword>
<accession>A0A914NNM1</accession>
<dbReference type="AlphaFoldDB" id="A0A914NNM1"/>
<evidence type="ECO:0000256" key="1">
    <source>
        <dbReference type="SAM" id="Phobius"/>
    </source>
</evidence>
<keyword evidence="2" id="KW-1185">Reference proteome</keyword>
<name>A0A914NNM1_MELIC</name>